<gene>
    <name evidence="1" type="ORF">IM676_11050</name>
</gene>
<accession>A0A7U3RX50</accession>
<dbReference type="AlphaFoldDB" id="A0A7U3RX50"/>
<dbReference type="RefSeq" id="WP_200986969.1">
    <property type="nucleotide sequence ID" value="NZ_CP063311.1"/>
</dbReference>
<organism evidence="1 2">
    <name type="scientific">Anabaenopsis elenkinii CCIBt3563</name>
    <dbReference type="NCBI Taxonomy" id="2779889"/>
    <lineage>
        <taxon>Bacteria</taxon>
        <taxon>Bacillati</taxon>
        <taxon>Cyanobacteriota</taxon>
        <taxon>Cyanophyceae</taxon>
        <taxon>Nostocales</taxon>
        <taxon>Nodulariaceae</taxon>
        <taxon>Anabaenopsis</taxon>
    </lineage>
</organism>
<dbReference type="Proteomes" id="UP000593846">
    <property type="component" value="Chromosome"/>
</dbReference>
<dbReference type="SUPFAM" id="SSF53448">
    <property type="entry name" value="Nucleotide-diphospho-sugar transferases"/>
    <property type="match status" value="1"/>
</dbReference>
<dbReference type="Gene3D" id="3.90.550.10">
    <property type="entry name" value="Spore Coat Polysaccharide Biosynthesis Protein SpsA, Chain A"/>
    <property type="match status" value="1"/>
</dbReference>
<sequence>MNYSPIALFVYKRPEHTRRTLESLMQCPEFAESPIYVFCDGVKKEEDREKVNQTRELVHSLLNEKAKIIESSENKGLANSIIAGVSHICEIYGRVIVLEDDLVVAPEFLTFLNAALDKYQDQESVMQVSGYMFPIPELIGETEALFLPFTYSWGWATWQRAWSKFDPQSTGWEVLKSDKDMRSRFDLDDNYGFFDMLNQQMSGKIDSWAVRWYLSVFKHNGYVLYPPNSYVTNIGLDGSGTHGSWYVNQRLKPIQDQENFRKFILPNHIEIKEQKFEIIKKYLRSLQPKWVKFLKKLLIPSWIVKLRQCALAIRKYLG</sequence>
<keyword evidence="1" id="KW-0808">Transferase</keyword>
<keyword evidence="2" id="KW-1185">Reference proteome</keyword>
<reference evidence="2" key="1">
    <citation type="submission" date="2020-10" db="EMBL/GenBank/DDBJ databases">
        <title>Genome-based taxonomic classification of the species Anabaenopsis elenkinii.</title>
        <authorList>
            <person name="Delbaje E."/>
            <person name="Andreote A.P.D."/>
            <person name="Pellegrinetti T.A."/>
            <person name="Cruz R.B."/>
            <person name="Branco L.H.Z."/>
            <person name="Fiore M.F."/>
        </authorList>
    </citation>
    <scope>NUCLEOTIDE SEQUENCE [LARGE SCALE GENOMIC DNA]</scope>
    <source>
        <strain evidence="2">CCIBt3563</strain>
    </source>
</reference>
<name>A0A7U3RX50_9CYAN</name>
<evidence type="ECO:0000313" key="1">
    <source>
        <dbReference type="EMBL" id="QOV21311.1"/>
    </source>
</evidence>
<protein>
    <submittedName>
        <fullName evidence="1">Glycosyltransferase</fullName>
    </submittedName>
</protein>
<dbReference type="KEGG" id="aee:IM676_11050"/>
<evidence type="ECO:0000313" key="2">
    <source>
        <dbReference type="Proteomes" id="UP000593846"/>
    </source>
</evidence>
<dbReference type="InterPro" id="IPR029044">
    <property type="entry name" value="Nucleotide-diphossugar_trans"/>
</dbReference>
<dbReference type="GO" id="GO:0016740">
    <property type="term" value="F:transferase activity"/>
    <property type="evidence" value="ECO:0007669"/>
    <property type="project" value="UniProtKB-KW"/>
</dbReference>
<dbReference type="EMBL" id="CP063311">
    <property type="protein sequence ID" value="QOV21311.1"/>
    <property type="molecule type" value="Genomic_DNA"/>
</dbReference>
<proteinExistence type="predicted"/>